<name>A0A0G0I5H7_9BACT</name>
<feature type="compositionally biased region" description="Acidic residues" evidence="1">
    <location>
        <begin position="60"/>
        <end position="69"/>
    </location>
</feature>
<comment type="caution">
    <text evidence="4">The sequence shown here is derived from an EMBL/GenBank/DDBJ whole genome shotgun (WGS) entry which is preliminary data.</text>
</comment>
<reference evidence="4 5" key="1">
    <citation type="journal article" date="2015" name="Nature">
        <title>rRNA introns, odd ribosomes, and small enigmatic genomes across a large radiation of phyla.</title>
        <authorList>
            <person name="Brown C.T."/>
            <person name="Hug L.A."/>
            <person name="Thomas B.C."/>
            <person name="Sharon I."/>
            <person name="Castelle C.J."/>
            <person name="Singh A."/>
            <person name="Wilkins M.J."/>
            <person name="Williams K.H."/>
            <person name="Banfield J.F."/>
        </authorList>
    </citation>
    <scope>NUCLEOTIDE SEQUENCE [LARGE SCALE GENOMIC DNA]</scope>
</reference>
<feature type="compositionally biased region" description="Polar residues" evidence="1">
    <location>
        <begin position="71"/>
        <end position="80"/>
    </location>
</feature>
<accession>A0A0G0I5H7</accession>
<feature type="signal peptide" evidence="3">
    <location>
        <begin position="1"/>
        <end position="25"/>
    </location>
</feature>
<feature type="region of interest" description="Disordered" evidence="1">
    <location>
        <begin position="125"/>
        <end position="164"/>
    </location>
</feature>
<sequence>MKIKKIITVITIVSLLLGYSVPFSAGGFVIAQTSPSEPSSPEQPAAPDQPDSPDQPSGPDEPESPDLPEDTSTGSSEQNVETPDTTTTDQTEGTNNTGSQDVNGNVGDTNVTTGDATATGALLTDTNLNTSTNPTAGTAGTSIVNEGNNSGSVNVSDVTQNSTSTINQDNNAVITNSADLSAVTGGNTVANNMNGNVTIESGDANTALTVINQANTNIAGVDVVEFNVFDDQVGDVILDFSNPCAAGSGCTAGTPVYVGNTNNNSDSTNTAQYTSDVNNSTFQNNDAVIENNIILNSDSGGNLATDNMNGDTNIKTGDANVSANVANLVNNNFQGEVYYGVVNVFGDLIGDIILATTPTTSTPGTVIDNSGNGSGSTNFANVDTSVSNDYTQNNNLNLDTNINATGTTGDNTASANMQGGQSIESGDASFTGQIFNVANNNVTGGDWWIVLVNDAGNWIGKIVGGQEGMNYAGSAGTEFIVNPDGSITAVNSGNNSGSTNTANVTQNTQNTVTQNNNASITNNLNLSGNTGGNTIQNSMNGGASVETGDVNIVASVVNFVNNNFSGGRVYMTVVNVLGGKWLGNFIAPGHTKEEALAQNPEPTPEPALGGLDNDPDEDSIALINPTTTKKTKKTIQSSTPTTTPVQSVLAAITGRSTSASGGSLVNPVIDGEEYDEAAALAGDIAVAKSKIRINLAWAIIIAPLLFAIPLAKRKLFAKLPSKKN</sequence>
<dbReference type="AlphaFoldDB" id="A0A0G0I5H7"/>
<feature type="region of interest" description="Disordered" evidence="1">
    <location>
        <begin position="32"/>
        <end position="113"/>
    </location>
</feature>
<keyword evidence="2" id="KW-0812">Transmembrane</keyword>
<evidence type="ECO:0000256" key="3">
    <source>
        <dbReference type="SAM" id="SignalP"/>
    </source>
</evidence>
<feature type="compositionally biased region" description="Low complexity" evidence="1">
    <location>
        <begin position="125"/>
        <end position="135"/>
    </location>
</feature>
<evidence type="ECO:0000313" key="4">
    <source>
        <dbReference type="EMBL" id="KKQ46210.1"/>
    </source>
</evidence>
<dbReference type="EMBL" id="LBTR01000004">
    <property type="protein sequence ID" value="KKQ46210.1"/>
    <property type="molecule type" value="Genomic_DNA"/>
</dbReference>
<keyword evidence="2" id="KW-1133">Transmembrane helix</keyword>
<evidence type="ECO:0000256" key="1">
    <source>
        <dbReference type="SAM" id="MobiDB-lite"/>
    </source>
</evidence>
<feature type="compositionally biased region" description="Low complexity" evidence="1">
    <location>
        <begin position="81"/>
        <end position="98"/>
    </location>
</feature>
<feature type="transmembrane region" description="Helical" evidence="2">
    <location>
        <begin position="695"/>
        <end position="711"/>
    </location>
</feature>
<evidence type="ECO:0000313" key="5">
    <source>
        <dbReference type="Proteomes" id="UP000034603"/>
    </source>
</evidence>
<organism evidence="4 5">
    <name type="scientific">Candidatus Woesebacteria bacterium GW2011_GWA1_37_8</name>
    <dbReference type="NCBI Taxonomy" id="1618546"/>
    <lineage>
        <taxon>Bacteria</taxon>
        <taxon>Candidatus Woeseibacteriota</taxon>
    </lineage>
</organism>
<feature type="compositionally biased region" description="Low complexity" evidence="1">
    <location>
        <begin position="34"/>
        <end position="58"/>
    </location>
</feature>
<feature type="chain" id="PRO_5002532542" evidence="3">
    <location>
        <begin position="26"/>
        <end position="724"/>
    </location>
</feature>
<feature type="compositionally biased region" description="Low complexity" evidence="1">
    <location>
        <begin position="142"/>
        <end position="158"/>
    </location>
</feature>
<feature type="region of interest" description="Disordered" evidence="1">
    <location>
        <begin position="596"/>
        <end position="616"/>
    </location>
</feature>
<keyword evidence="3" id="KW-0732">Signal</keyword>
<protein>
    <submittedName>
        <fullName evidence="4">Uncharacterized protein</fullName>
    </submittedName>
</protein>
<proteinExistence type="predicted"/>
<dbReference type="Proteomes" id="UP000034603">
    <property type="component" value="Unassembled WGS sequence"/>
</dbReference>
<gene>
    <name evidence="4" type="ORF">US62_C0004G0023</name>
</gene>
<evidence type="ECO:0000256" key="2">
    <source>
        <dbReference type="SAM" id="Phobius"/>
    </source>
</evidence>
<keyword evidence="2" id="KW-0472">Membrane</keyword>